<organism evidence="1 2">
    <name type="scientific">Dermatophagoides pteronyssinus</name>
    <name type="common">European house dust mite</name>
    <dbReference type="NCBI Taxonomy" id="6956"/>
    <lineage>
        <taxon>Eukaryota</taxon>
        <taxon>Metazoa</taxon>
        <taxon>Ecdysozoa</taxon>
        <taxon>Arthropoda</taxon>
        <taxon>Chelicerata</taxon>
        <taxon>Arachnida</taxon>
        <taxon>Acari</taxon>
        <taxon>Acariformes</taxon>
        <taxon>Sarcoptiformes</taxon>
        <taxon>Astigmata</taxon>
        <taxon>Psoroptidia</taxon>
        <taxon>Analgoidea</taxon>
        <taxon>Pyroglyphidae</taxon>
        <taxon>Dermatophagoidinae</taxon>
        <taxon>Dermatophagoides</taxon>
    </lineage>
</organism>
<reference evidence="1 2" key="2">
    <citation type="journal article" date="2022" name="Mol. Biol. Evol.">
        <title>Comparative Genomics Reveals Insights into the Divergent Evolution of Astigmatic Mites and Household Pest Adaptations.</title>
        <authorList>
            <person name="Xiong Q."/>
            <person name="Wan A.T."/>
            <person name="Liu X."/>
            <person name="Fung C.S."/>
            <person name="Xiao X."/>
            <person name="Malainual N."/>
            <person name="Hou J."/>
            <person name="Wang L."/>
            <person name="Wang M."/>
            <person name="Yang K.Y."/>
            <person name="Cui Y."/>
            <person name="Leung E.L."/>
            <person name="Nong W."/>
            <person name="Shin S.K."/>
            <person name="Au S.W."/>
            <person name="Jeong K.Y."/>
            <person name="Chew F.T."/>
            <person name="Hui J.H."/>
            <person name="Leung T.F."/>
            <person name="Tungtrongchitr A."/>
            <person name="Zhong N."/>
            <person name="Liu Z."/>
            <person name="Tsui S.K."/>
        </authorList>
    </citation>
    <scope>NUCLEOTIDE SEQUENCE [LARGE SCALE GENOMIC DNA]</scope>
    <source>
        <strain evidence="1">Derp</strain>
    </source>
</reference>
<evidence type="ECO:0000313" key="1">
    <source>
        <dbReference type="EMBL" id="KAH9413160.1"/>
    </source>
</evidence>
<accession>A0ABQ8ISX4</accession>
<proteinExistence type="predicted"/>
<evidence type="ECO:0000313" key="2">
    <source>
        <dbReference type="Proteomes" id="UP000887458"/>
    </source>
</evidence>
<dbReference type="Proteomes" id="UP000887458">
    <property type="component" value="Unassembled WGS sequence"/>
</dbReference>
<dbReference type="EMBL" id="NJHN03000123">
    <property type="protein sequence ID" value="KAH9413160.1"/>
    <property type="molecule type" value="Genomic_DNA"/>
</dbReference>
<comment type="caution">
    <text evidence="1">The sequence shown here is derived from an EMBL/GenBank/DDBJ whole genome shotgun (WGS) entry which is preliminary data.</text>
</comment>
<protein>
    <submittedName>
        <fullName evidence="1">Uncharacterized protein</fullName>
    </submittedName>
</protein>
<reference evidence="1 2" key="1">
    <citation type="journal article" date="2018" name="J. Allergy Clin. Immunol.">
        <title>High-quality assembly of Dermatophagoides pteronyssinus genome and transcriptome reveals a wide range of novel allergens.</title>
        <authorList>
            <person name="Liu X.Y."/>
            <person name="Yang K.Y."/>
            <person name="Wang M.Q."/>
            <person name="Kwok J.S."/>
            <person name="Zeng X."/>
            <person name="Yang Z."/>
            <person name="Xiao X.J."/>
            <person name="Lau C.P."/>
            <person name="Li Y."/>
            <person name="Huang Z.M."/>
            <person name="Ba J.G."/>
            <person name="Yim A.K."/>
            <person name="Ouyang C.Y."/>
            <person name="Ngai S.M."/>
            <person name="Chan T.F."/>
            <person name="Leung E.L."/>
            <person name="Liu L."/>
            <person name="Liu Z.G."/>
            <person name="Tsui S.K."/>
        </authorList>
    </citation>
    <scope>NUCLEOTIDE SEQUENCE [LARGE SCALE GENOMIC DNA]</scope>
    <source>
        <strain evidence="1">Derp</strain>
    </source>
</reference>
<name>A0ABQ8ISX4_DERPT</name>
<keyword evidence="2" id="KW-1185">Reference proteome</keyword>
<gene>
    <name evidence="1" type="ORF">DERP_006846</name>
</gene>
<sequence>MHTNLNYQANSVNCHKSSSSSLKIEKRQYEKKLGTSDENVSIQHHLLQNSGFKFPIDSIFFFTLTHGTLY</sequence>